<gene>
    <name evidence="1" type="ORF">IRJ16_03805</name>
</gene>
<reference evidence="1" key="1">
    <citation type="submission" date="2020-10" db="EMBL/GenBank/DDBJ databases">
        <title>Mucilaginibacter mali sp. nov., isolated from rhizosphere soil of apple orchard.</title>
        <authorList>
            <person name="Lee J.-S."/>
            <person name="Kim H.S."/>
            <person name="Kim J.-S."/>
        </authorList>
    </citation>
    <scope>NUCLEOTIDE SEQUENCE</scope>
    <source>
        <strain evidence="1">KCTC 22746</strain>
    </source>
</reference>
<dbReference type="AlphaFoldDB" id="A0A929KW47"/>
<evidence type="ECO:0000313" key="2">
    <source>
        <dbReference type="Proteomes" id="UP000622475"/>
    </source>
</evidence>
<dbReference type="Pfam" id="PF06037">
    <property type="entry name" value="DUF922"/>
    <property type="match status" value="1"/>
</dbReference>
<accession>A0A929KW47</accession>
<comment type="caution">
    <text evidence="1">The sequence shown here is derived from an EMBL/GenBank/DDBJ whole genome shotgun (WGS) entry which is preliminary data.</text>
</comment>
<keyword evidence="2" id="KW-1185">Reference proteome</keyword>
<name>A0A929KW47_9SPHI</name>
<dbReference type="Proteomes" id="UP000622475">
    <property type="component" value="Unassembled WGS sequence"/>
</dbReference>
<protein>
    <submittedName>
        <fullName evidence="1">DUF922 domain-containing protein</fullName>
    </submittedName>
</protein>
<dbReference type="EMBL" id="JADFFL010000001">
    <property type="protein sequence ID" value="MBE9660998.1"/>
    <property type="molecule type" value="Genomic_DNA"/>
</dbReference>
<proteinExistence type="predicted"/>
<organism evidence="1 2">
    <name type="scientific">Mucilaginibacter myungsuensis</name>
    <dbReference type="NCBI Taxonomy" id="649104"/>
    <lineage>
        <taxon>Bacteria</taxon>
        <taxon>Pseudomonadati</taxon>
        <taxon>Bacteroidota</taxon>
        <taxon>Sphingobacteriia</taxon>
        <taxon>Sphingobacteriales</taxon>
        <taxon>Sphingobacteriaceae</taxon>
        <taxon>Mucilaginibacter</taxon>
    </lineage>
</organism>
<dbReference type="InterPro" id="IPR010321">
    <property type="entry name" value="DUF922"/>
</dbReference>
<evidence type="ECO:0000313" key="1">
    <source>
        <dbReference type="EMBL" id="MBE9660998.1"/>
    </source>
</evidence>
<dbReference type="RefSeq" id="WP_194110182.1">
    <property type="nucleotide sequence ID" value="NZ_JADFFL010000001.1"/>
</dbReference>
<sequence length="131" mass="15753">MAFTHVDVGYSYDPEFVDGNYKLRFKVENNFLKKTSWVQKDKQTENLLGHEQLHFDINEYFTRKLYWELTNKSYTANYQQEVRDIFASITKRLTAQQLQYDLDTKHSIDREKQADWEAVVKQQLTETPTYP</sequence>